<proteinExistence type="predicted"/>
<protein>
    <submittedName>
        <fullName evidence="2">Uncharacterized protein</fullName>
    </submittedName>
</protein>
<evidence type="ECO:0000313" key="2">
    <source>
        <dbReference type="EMBL" id="KAF2598023.1"/>
    </source>
</evidence>
<comment type="caution">
    <text evidence="2">The sequence shown here is derived from an EMBL/GenBank/DDBJ whole genome shotgun (WGS) entry which is preliminary data.</text>
</comment>
<evidence type="ECO:0000313" key="3">
    <source>
        <dbReference type="Proteomes" id="UP000712281"/>
    </source>
</evidence>
<evidence type="ECO:0000313" key="1">
    <source>
        <dbReference type="EMBL" id="KAF2561287.1"/>
    </source>
</evidence>
<reference evidence="2" key="1">
    <citation type="submission" date="2019-12" db="EMBL/GenBank/DDBJ databases">
        <title>Genome sequencing and annotation of Brassica cretica.</title>
        <authorList>
            <person name="Studholme D.J."/>
            <person name="Sarris P.F."/>
        </authorList>
    </citation>
    <scope>NUCLEOTIDE SEQUENCE</scope>
    <source>
        <strain evidence="2">PFS-001/15</strain>
        <strain evidence="1">PFS-102/07</strain>
        <tissue evidence="2">Leaf</tissue>
    </source>
</reference>
<organism evidence="2 3">
    <name type="scientific">Brassica cretica</name>
    <name type="common">Mustard</name>
    <dbReference type="NCBI Taxonomy" id="69181"/>
    <lineage>
        <taxon>Eukaryota</taxon>
        <taxon>Viridiplantae</taxon>
        <taxon>Streptophyta</taxon>
        <taxon>Embryophyta</taxon>
        <taxon>Tracheophyta</taxon>
        <taxon>Spermatophyta</taxon>
        <taxon>Magnoliopsida</taxon>
        <taxon>eudicotyledons</taxon>
        <taxon>Gunneridae</taxon>
        <taxon>Pentapetalae</taxon>
        <taxon>rosids</taxon>
        <taxon>malvids</taxon>
        <taxon>Brassicales</taxon>
        <taxon>Brassicaceae</taxon>
        <taxon>Brassiceae</taxon>
        <taxon>Brassica</taxon>
    </lineage>
</organism>
<dbReference type="EMBL" id="QGKY02001250">
    <property type="protein sequence ID" value="KAF2561287.1"/>
    <property type="molecule type" value="Genomic_DNA"/>
</dbReference>
<accession>A0A8S9KXG8</accession>
<sequence length="177" mass="20163">MRSSQLGHPPNWTDPARRMAELIARSIQLCHPPSWSCVRSSSAVGRAGRAFDPTRPSVKLDCLFFGSGLAPQLVSFEFESCGRVMVLIGIRVGVENGYDEVNVQLPEEEKFFDKYFFEIDSSLRKYLRKKRESSDKSSRMIVTQRPNTCSVRYVATEFEPKLSRYVATKRPFRSVAT</sequence>
<gene>
    <name evidence="2" type="ORF">F2Q68_00009964</name>
    <name evidence="1" type="ORF">F2Q70_00017010</name>
</gene>
<name>A0A8S9KXG8_BRACR</name>
<dbReference type="Proteomes" id="UP000712281">
    <property type="component" value="Unassembled WGS sequence"/>
</dbReference>
<dbReference type="EMBL" id="QGKW02000717">
    <property type="protein sequence ID" value="KAF2598023.1"/>
    <property type="molecule type" value="Genomic_DNA"/>
</dbReference>
<dbReference type="AlphaFoldDB" id="A0A8S9KXG8"/>